<dbReference type="STRING" id="1423755.FC40_GL000863"/>
<keyword evidence="2" id="KW-0812">Transmembrane</keyword>
<dbReference type="PATRIC" id="fig|1423755.3.peg.917"/>
<feature type="transmembrane region" description="Helical" evidence="2">
    <location>
        <begin position="50"/>
        <end position="68"/>
    </location>
</feature>
<evidence type="ECO:0000256" key="2">
    <source>
        <dbReference type="SAM" id="Phobius"/>
    </source>
</evidence>
<evidence type="ECO:0000256" key="1">
    <source>
        <dbReference type="SAM" id="MobiDB-lite"/>
    </source>
</evidence>
<dbReference type="EMBL" id="AZGD01000090">
    <property type="protein sequence ID" value="KRM19074.1"/>
    <property type="molecule type" value="Genomic_DNA"/>
</dbReference>
<accession>A0A0R1WMP7</accession>
<proteinExistence type="predicted"/>
<name>A0A0R1WMP7_9LACO</name>
<comment type="caution">
    <text evidence="3">The sequence shown here is derived from an EMBL/GenBank/DDBJ whole genome shotgun (WGS) entry which is preliminary data.</text>
</comment>
<dbReference type="RefSeq" id="WP_025021659.1">
    <property type="nucleotide sequence ID" value="NZ_AZGD01000090.1"/>
</dbReference>
<feature type="region of interest" description="Disordered" evidence="1">
    <location>
        <begin position="1"/>
        <end position="33"/>
    </location>
</feature>
<keyword evidence="4" id="KW-1185">Reference proteome</keyword>
<organism evidence="3 4">
    <name type="scientific">Ligilactobacillus hayakitensis DSM 18933 = JCM 14209</name>
    <dbReference type="NCBI Taxonomy" id="1423755"/>
    <lineage>
        <taxon>Bacteria</taxon>
        <taxon>Bacillati</taxon>
        <taxon>Bacillota</taxon>
        <taxon>Bacilli</taxon>
        <taxon>Lactobacillales</taxon>
        <taxon>Lactobacillaceae</taxon>
        <taxon>Ligilactobacillus</taxon>
    </lineage>
</organism>
<evidence type="ECO:0000313" key="4">
    <source>
        <dbReference type="Proteomes" id="UP000051054"/>
    </source>
</evidence>
<dbReference type="Proteomes" id="UP000051054">
    <property type="component" value="Unassembled WGS sequence"/>
</dbReference>
<keyword evidence="2" id="KW-0472">Membrane</keyword>
<reference evidence="3 4" key="1">
    <citation type="journal article" date="2015" name="Genome Announc.">
        <title>Expanding the biotechnology potential of lactobacilli through comparative genomics of 213 strains and associated genera.</title>
        <authorList>
            <person name="Sun Z."/>
            <person name="Harris H.M."/>
            <person name="McCann A."/>
            <person name="Guo C."/>
            <person name="Argimon S."/>
            <person name="Zhang W."/>
            <person name="Yang X."/>
            <person name="Jeffery I.B."/>
            <person name="Cooney J.C."/>
            <person name="Kagawa T.F."/>
            <person name="Liu W."/>
            <person name="Song Y."/>
            <person name="Salvetti E."/>
            <person name="Wrobel A."/>
            <person name="Rasinkangas P."/>
            <person name="Parkhill J."/>
            <person name="Rea M.C."/>
            <person name="O'Sullivan O."/>
            <person name="Ritari J."/>
            <person name="Douillard F.P."/>
            <person name="Paul Ross R."/>
            <person name="Yang R."/>
            <person name="Briner A.E."/>
            <person name="Felis G.E."/>
            <person name="de Vos W.M."/>
            <person name="Barrangou R."/>
            <person name="Klaenhammer T.R."/>
            <person name="Caufield P.W."/>
            <person name="Cui Y."/>
            <person name="Zhang H."/>
            <person name="O'Toole P.W."/>
        </authorList>
    </citation>
    <scope>NUCLEOTIDE SEQUENCE [LARGE SCALE GENOMIC DNA]</scope>
    <source>
        <strain evidence="3 4">DSM 18933</strain>
    </source>
</reference>
<evidence type="ECO:0000313" key="3">
    <source>
        <dbReference type="EMBL" id="KRM19074.1"/>
    </source>
</evidence>
<gene>
    <name evidence="3" type="ORF">FC40_GL000863</name>
</gene>
<sequence length="70" mass="8273">MSEEIYRRSQNNQNFEEQTESLSRTKINKMRQEQDEISKTNNLKVKLNKIIAGLVLAILIVYLILIFVNF</sequence>
<dbReference type="AlphaFoldDB" id="A0A0R1WMP7"/>
<protein>
    <submittedName>
        <fullName evidence="3">Uncharacterized protein</fullName>
    </submittedName>
</protein>
<keyword evidence="2" id="KW-1133">Transmembrane helix</keyword>
<feature type="compositionally biased region" description="Polar residues" evidence="1">
    <location>
        <begin position="8"/>
        <end position="25"/>
    </location>
</feature>